<gene>
    <name evidence="1" type="ORF">SAMN02745220_03428</name>
</gene>
<reference evidence="1 2" key="1">
    <citation type="submission" date="2016-12" db="EMBL/GenBank/DDBJ databases">
        <authorList>
            <person name="Song W.-J."/>
            <person name="Kurnit D.M."/>
        </authorList>
    </citation>
    <scope>NUCLEOTIDE SEQUENCE [LARGE SCALE GENOMIC DNA]</scope>
    <source>
        <strain evidence="1 2">DSM 18488</strain>
    </source>
</reference>
<accession>A0A1M7YCP1</accession>
<dbReference type="AlphaFoldDB" id="A0A1M7YCP1"/>
<keyword evidence="2" id="KW-1185">Reference proteome</keyword>
<dbReference type="OrthoDB" id="5422881at2"/>
<evidence type="ECO:0000313" key="1">
    <source>
        <dbReference type="EMBL" id="SHO50422.1"/>
    </source>
</evidence>
<organism evidence="1 2">
    <name type="scientific">Desulfopila aestuarii DSM 18488</name>
    <dbReference type="NCBI Taxonomy" id="1121416"/>
    <lineage>
        <taxon>Bacteria</taxon>
        <taxon>Pseudomonadati</taxon>
        <taxon>Thermodesulfobacteriota</taxon>
        <taxon>Desulfobulbia</taxon>
        <taxon>Desulfobulbales</taxon>
        <taxon>Desulfocapsaceae</taxon>
        <taxon>Desulfopila</taxon>
    </lineage>
</organism>
<dbReference type="Proteomes" id="UP000184603">
    <property type="component" value="Unassembled WGS sequence"/>
</dbReference>
<evidence type="ECO:0008006" key="3">
    <source>
        <dbReference type="Google" id="ProtNLM"/>
    </source>
</evidence>
<evidence type="ECO:0000313" key="2">
    <source>
        <dbReference type="Proteomes" id="UP000184603"/>
    </source>
</evidence>
<protein>
    <recommendedName>
        <fullName evidence="3">Helix-turn-helix domain-containing protein</fullName>
    </recommendedName>
</protein>
<sequence>MVEKRAETDFEKFLEDLERALPPIFARHRLTELSGGLINSRTIANRMSLGNGPPGIMVGRKIGLSRESFINWLRDNSL</sequence>
<proteinExistence type="predicted"/>
<dbReference type="STRING" id="1121416.SAMN02745220_03428"/>
<name>A0A1M7YCP1_9BACT</name>
<dbReference type="EMBL" id="FRFE01000018">
    <property type="protein sequence ID" value="SHO50422.1"/>
    <property type="molecule type" value="Genomic_DNA"/>
</dbReference>
<dbReference type="RefSeq" id="WP_073614888.1">
    <property type="nucleotide sequence ID" value="NZ_FRFE01000018.1"/>
</dbReference>